<feature type="region of interest" description="Disordered" evidence="8">
    <location>
        <begin position="453"/>
        <end position="479"/>
    </location>
</feature>
<dbReference type="PANTHER" id="PTHR43495:SF5">
    <property type="entry name" value="GAMMA-AMINOBUTYRIC ACID PERMEASE"/>
    <property type="match status" value="1"/>
</dbReference>
<feature type="domain" description="Amino acid permease/ SLC12A" evidence="10">
    <location>
        <begin position="19"/>
        <end position="445"/>
    </location>
</feature>
<evidence type="ECO:0000256" key="8">
    <source>
        <dbReference type="SAM" id="MobiDB-lite"/>
    </source>
</evidence>
<feature type="transmembrane region" description="Helical" evidence="9">
    <location>
        <begin position="199"/>
        <end position="220"/>
    </location>
</feature>
<keyword evidence="5" id="KW-0029">Amino-acid transport</keyword>
<feature type="transmembrane region" description="Helical" evidence="9">
    <location>
        <begin position="161"/>
        <end position="179"/>
    </location>
</feature>
<feature type="transmembrane region" description="Helical" evidence="9">
    <location>
        <begin position="400"/>
        <end position="423"/>
    </location>
</feature>
<evidence type="ECO:0000256" key="6">
    <source>
        <dbReference type="ARBA" id="ARBA00022989"/>
    </source>
</evidence>
<evidence type="ECO:0000256" key="9">
    <source>
        <dbReference type="SAM" id="Phobius"/>
    </source>
</evidence>
<sequence length="479" mass="51284">MGTVPDGAHQLKPGLKQRHLTMLSLGGVIGAGLFVGSSAIINQAGPLAFITYGITGLIVLLVMRMLGEMASAKPCSGSFTDYARMAWGEWAGFSTGWLYWYFWVIVVGFEAVVGGQMINKWIPSIPVWVIALVLMMVMTAVNLLSVGAFGEAEYWFASIKVVAIVAFITVAALFVFGLWPGASVDFGNLTDHGGLLPNGLATLFVGVVVVIFSMTGVEVVTIAAAESAEPAKSIRKAVNSVVFRILAFFVISTFLIAVIVPWDSVVPGESPFVAALDRIGIPGTADLLNLVILVAVLSVLNSGLYTSSRLLFVMGGRGDAPAWMTSTNKRGVPVKGILSCTVVGYGCVVLAALFPDTVFLFLINASGAVFLFVYFMICISELRLRRRWEKEDPSLLQFRMWLYPGLPILVTTAIVAVLISMGFREANRIELMQGVAVWVVLTIVYVLRKRLGGRGSGGSSSLDSPGADNERPATPQPTS</sequence>
<evidence type="ECO:0000313" key="12">
    <source>
        <dbReference type="Proteomes" id="UP000183561"/>
    </source>
</evidence>
<proteinExistence type="inferred from homology"/>
<dbReference type="AlphaFoldDB" id="A0A1H4XTW1"/>
<comment type="subcellular location">
    <subcellularLocation>
        <location evidence="1">Membrane</location>
        <topology evidence="1">Multi-pass membrane protein</topology>
    </subcellularLocation>
</comment>
<feature type="transmembrane region" description="Helical" evidence="9">
    <location>
        <begin position="20"/>
        <end position="41"/>
    </location>
</feature>
<organism evidence="11 12">
    <name type="scientific">Rhodococcus koreensis</name>
    <dbReference type="NCBI Taxonomy" id="99653"/>
    <lineage>
        <taxon>Bacteria</taxon>
        <taxon>Bacillati</taxon>
        <taxon>Actinomycetota</taxon>
        <taxon>Actinomycetes</taxon>
        <taxon>Mycobacteriales</taxon>
        <taxon>Nocardiaceae</taxon>
        <taxon>Rhodococcus</taxon>
    </lineage>
</organism>
<evidence type="ECO:0000259" key="10">
    <source>
        <dbReference type="Pfam" id="PF00324"/>
    </source>
</evidence>
<dbReference type="GO" id="GO:0055085">
    <property type="term" value="P:transmembrane transport"/>
    <property type="evidence" value="ECO:0007669"/>
    <property type="project" value="InterPro"/>
</dbReference>
<dbReference type="Proteomes" id="UP000183561">
    <property type="component" value="Unassembled WGS sequence"/>
</dbReference>
<evidence type="ECO:0000256" key="5">
    <source>
        <dbReference type="ARBA" id="ARBA00022970"/>
    </source>
</evidence>
<dbReference type="GO" id="GO:0006865">
    <property type="term" value="P:amino acid transport"/>
    <property type="evidence" value="ECO:0007669"/>
    <property type="project" value="UniProtKB-KW"/>
</dbReference>
<feature type="transmembrane region" description="Helical" evidence="9">
    <location>
        <begin position="47"/>
        <end position="66"/>
    </location>
</feature>
<evidence type="ECO:0000256" key="4">
    <source>
        <dbReference type="ARBA" id="ARBA00022692"/>
    </source>
</evidence>
<dbReference type="PANTHER" id="PTHR43495">
    <property type="entry name" value="GABA PERMEASE"/>
    <property type="match status" value="1"/>
</dbReference>
<gene>
    <name evidence="11" type="ORF">SAMN04490239_6763</name>
</gene>
<dbReference type="Gene3D" id="1.20.1740.10">
    <property type="entry name" value="Amino acid/polyamine transporter I"/>
    <property type="match status" value="1"/>
</dbReference>
<feature type="transmembrane region" description="Helical" evidence="9">
    <location>
        <begin position="125"/>
        <end position="149"/>
    </location>
</feature>
<dbReference type="InterPro" id="IPR004840">
    <property type="entry name" value="Amino_acid_permease_CS"/>
</dbReference>
<dbReference type="Pfam" id="PF00324">
    <property type="entry name" value="AA_permease"/>
    <property type="match status" value="1"/>
</dbReference>
<comment type="similarity">
    <text evidence="2">Belongs to the amino acid-polyamine-organocation (APC) superfamily. Amino acid transporter (AAT) (TC 2.A.3.1) family.</text>
</comment>
<dbReference type="InterPro" id="IPR004841">
    <property type="entry name" value="AA-permease/SLC12A_dom"/>
</dbReference>
<dbReference type="GO" id="GO:0016020">
    <property type="term" value="C:membrane"/>
    <property type="evidence" value="ECO:0007669"/>
    <property type="project" value="UniProtKB-SubCell"/>
</dbReference>
<evidence type="ECO:0000313" key="11">
    <source>
        <dbReference type="EMBL" id="SED08987.1"/>
    </source>
</evidence>
<accession>A0A1H4XTW1</accession>
<feature type="transmembrane region" description="Helical" evidence="9">
    <location>
        <begin position="359"/>
        <end position="379"/>
    </location>
</feature>
<dbReference type="PROSITE" id="PS00218">
    <property type="entry name" value="AMINO_ACID_PERMEASE_1"/>
    <property type="match status" value="1"/>
</dbReference>
<evidence type="ECO:0000256" key="7">
    <source>
        <dbReference type="ARBA" id="ARBA00023136"/>
    </source>
</evidence>
<dbReference type="PIRSF" id="PIRSF006060">
    <property type="entry name" value="AA_transporter"/>
    <property type="match status" value="1"/>
</dbReference>
<keyword evidence="4 9" id="KW-0812">Transmembrane</keyword>
<dbReference type="EMBL" id="FNSV01000005">
    <property type="protein sequence ID" value="SED08987.1"/>
    <property type="molecule type" value="Genomic_DNA"/>
</dbReference>
<evidence type="ECO:0000256" key="3">
    <source>
        <dbReference type="ARBA" id="ARBA00022448"/>
    </source>
</evidence>
<keyword evidence="6 9" id="KW-1133">Transmembrane helix</keyword>
<keyword evidence="12" id="KW-1185">Reference proteome</keyword>
<evidence type="ECO:0000256" key="2">
    <source>
        <dbReference type="ARBA" id="ARBA00008583"/>
    </source>
</evidence>
<dbReference type="FunFam" id="1.20.1740.10:FF:000001">
    <property type="entry name" value="Amino acid permease"/>
    <property type="match status" value="1"/>
</dbReference>
<feature type="transmembrane region" description="Helical" evidence="9">
    <location>
        <begin position="87"/>
        <end position="113"/>
    </location>
</feature>
<keyword evidence="7 9" id="KW-0472">Membrane</keyword>
<protein>
    <submittedName>
        <fullName evidence="11">Gamma-aminobutyrate:proton symporter, AAT family</fullName>
    </submittedName>
</protein>
<reference evidence="12" key="1">
    <citation type="submission" date="2016-10" db="EMBL/GenBank/DDBJ databases">
        <authorList>
            <person name="Varghese N."/>
            <person name="Submissions S."/>
        </authorList>
    </citation>
    <scope>NUCLEOTIDE SEQUENCE [LARGE SCALE GENOMIC DNA]</scope>
    <source>
        <strain evidence="12">DSM 44498</strain>
    </source>
</reference>
<name>A0A1H4XTW1_9NOCA</name>
<feature type="transmembrane region" description="Helical" evidence="9">
    <location>
        <begin position="332"/>
        <end position="353"/>
    </location>
</feature>
<keyword evidence="3" id="KW-0813">Transport</keyword>
<dbReference type="OrthoDB" id="5297508at2"/>
<feature type="transmembrane region" description="Helical" evidence="9">
    <location>
        <begin position="287"/>
        <end position="312"/>
    </location>
</feature>
<feature type="transmembrane region" description="Helical" evidence="9">
    <location>
        <begin position="241"/>
        <end position="262"/>
    </location>
</feature>
<dbReference type="RefSeq" id="WP_072937251.1">
    <property type="nucleotide sequence ID" value="NZ_CP070609.1"/>
</dbReference>
<evidence type="ECO:0000256" key="1">
    <source>
        <dbReference type="ARBA" id="ARBA00004141"/>
    </source>
</evidence>
<feature type="transmembrane region" description="Helical" evidence="9">
    <location>
        <begin position="429"/>
        <end position="447"/>
    </location>
</feature>